<proteinExistence type="predicted"/>
<evidence type="ECO:0000259" key="2">
    <source>
        <dbReference type="PROSITE" id="PS50994"/>
    </source>
</evidence>
<feature type="region of interest" description="Disordered" evidence="1">
    <location>
        <begin position="900"/>
        <end position="930"/>
    </location>
</feature>
<reference evidence="3" key="1">
    <citation type="submission" date="2023-10" db="EMBL/GenBank/DDBJ databases">
        <authorList>
            <person name="Chen Y."/>
            <person name="Shah S."/>
            <person name="Dougan E. K."/>
            <person name="Thang M."/>
            <person name="Chan C."/>
        </authorList>
    </citation>
    <scope>NUCLEOTIDE SEQUENCE [LARGE SCALE GENOMIC DNA]</scope>
</reference>
<dbReference type="Gene3D" id="2.40.70.10">
    <property type="entry name" value="Acid Proteases"/>
    <property type="match status" value="1"/>
</dbReference>
<comment type="caution">
    <text evidence="3">The sequence shown here is derived from an EMBL/GenBank/DDBJ whole genome shotgun (WGS) entry which is preliminary data.</text>
</comment>
<dbReference type="InterPro" id="IPR036397">
    <property type="entry name" value="RNaseH_sf"/>
</dbReference>
<protein>
    <recommendedName>
        <fullName evidence="2">Integrase catalytic domain-containing protein</fullName>
    </recommendedName>
</protein>
<feature type="compositionally biased region" description="Basic and acidic residues" evidence="1">
    <location>
        <begin position="1622"/>
        <end position="1634"/>
    </location>
</feature>
<dbReference type="Gene3D" id="3.30.420.10">
    <property type="entry name" value="Ribonuclease H-like superfamily/Ribonuclease H"/>
    <property type="match status" value="1"/>
</dbReference>
<evidence type="ECO:0000313" key="4">
    <source>
        <dbReference type="Proteomes" id="UP001189429"/>
    </source>
</evidence>
<dbReference type="InterPro" id="IPR013103">
    <property type="entry name" value="RVT_2"/>
</dbReference>
<dbReference type="EMBL" id="CAUYUJ010014804">
    <property type="protein sequence ID" value="CAK0846211.1"/>
    <property type="molecule type" value="Genomic_DNA"/>
</dbReference>
<sequence>MPSGATTTGGAASGSAALRLDVPSWDGEPDKLLAYKFDVGLFSKSYKVQDRYVVGPQLVRALGARTRRLAQACPDIDNIDEVTDEGKLTRWQRVFDFLLSKLDLSNVNEMGNSAEKFFNKLQREPGECFPDWTARWEADERDLLLQLKAVDSSVEEVIAAPLRTWWHLRRSRLSPVAMGEITATAGGDYEFDSTYKALCTRYPLEALKEIDGVREKKDRRAGFFGDAEEAEQENHDFEDRPAIADIVDQLVNLAGEEDSTVFEDSELVDDYEDGIYAEFRQLGRNFKDARDLIRKLKFGRQAKGCPERTKGRGKPQPNETTSSALLELGDLVLLLDDAGGIWAILDCGATRGLIGVTMAEHLIYDMEEKHNILFDVVERTRHFTFGDGRRKSSMGTMTGAIFLGDDKEKIGISIMDNEVPLLIGMDVLGPDHTNALIDCGNGYLMLPKISHHVFQCRKMPNGHLAINVTTPTWWQNTPHSLPNIVGITQCNAMKDEAETSAVVDDAVLELGILGTIFGDQEFESNDQRNRDISKSAIQAEARVIQDELASVPPKDVIMKAAGSNPTSTMVQAAKSKAPGCQRPASPEVSWRRRSEVIYLRWRRMLSKILKRLAKDPPSESFEMLDDSPEKDLDIMQKALDQYDRDYTKEIGDDVNFLSRNGRYDLLEVCTPPKSRLSQAVIDLGGAALRAGVHSGFDMATETGVRRLTLWIRQRRPRRIVMSPPCTADCQLQNWNKKTPEDCERLRKKVQQARRIQAGCETIMSVGLQFQGTEIDLEQPQRSHSWGRSEALKRIREQTYESLVSGCAYGLRCPRRGLLLPKVWRICSTDPELQKAIGKRCSNRPGRHDNHEHGEILGGKVVAATAFYPEALCKAWAKRILRAGGGTTAGTSALLATDQDTDDGIFEGIDEDGDQEMNEPQASDEELDEDDLRELSKDGGALSTKGPGASIQVLKMAMEFKCHACDSSVLPKAVRTAAGIDVPEVFEVMGSDGLEWTDPVDDTTYLFTLNLDEGSGLTQIFNHGDKSQRSGNRSAADLLETWRSWTNHYRAPRLIRCDAEGCHRAELTKSWRSARGIEMFIAPGEAHWLMGKVERRIQLFKRTLTKFRKQNHDCDIDEAISQVTHAINDLDKVGNHSPFVHAFGTGGHGGSGNPFAIVDDSNGESREQRRSSRPNHLRTKTIGWTEKLLNLITWTDVRNQPGKPTVEDNNEELFSQITFDGNRDGTDFELIAEFRKAMTKEVANWKQYKGLRRAPASEVKDPADVIRCHWVLTRKSDGTAKARLVLLGYQTKDIGQEPTASPTASRRARNPLLTVAAANSWTIVKGDVTSAFLQASDLKKDLFVEADDALSAEFGVQPGQVLRVVKPGYGIGEAPRKWWQTAKQDFAKLGLQACDLEPCLWSLRCPETKALLGLIMRHVDDFILCGDRDHPAWRKALKSIKGLYTWGTWEDMDDGIDSIEQCGVTIVRNEKGFFQHRQGYIDKLKEIFPKCPKAKTGDRLTEADQRPFQEACDFTVLDWGSRKLKRVARSSLSAEIQEASDAEGEQMMVRLVLYEEGETIVRWVHSHAQLADGMTKASQQALHVLHSFLKSQRWKIVHDERFLSARKRSSLCKGIFDETTETDHSEAKKILEGRRRAQPPASDVATAGATRDKLEQISFPPVWFRGCS</sequence>
<dbReference type="Pfam" id="PF07727">
    <property type="entry name" value="RVT_2"/>
    <property type="match status" value="1"/>
</dbReference>
<feature type="region of interest" description="Disordered" evidence="1">
    <location>
        <begin position="1144"/>
        <end position="1176"/>
    </location>
</feature>
<name>A0ABN9TLV4_9DINO</name>
<feature type="region of interest" description="Disordered" evidence="1">
    <location>
        <begin position="1622"/>
        <end position="1648"/>
    </location>
</feature>
<evidence type="ECO:0000313" key="3">
    <source>
        <dbReference type="EMBL" id="CAK0846211.1"/>
    </source>
</evidence>
<dbReference type="InterPro" id="IPR001584">
    <property type="entry name" value="Integrase_cat-core"/>
</dbReference>
<dbReference type="InterPro" id="IPR012337">
    <property type="entry name" value="RNaseH-like_sf"/>
</dbReference>
<accession>A0ABN9TLV4</accession>
<dbReference type="PROSITE" id="PS50994">
    <property type="entry name" value="INTEGRASE"/>
    <property type="match status" value="1"/>
</dbReference>
<feature type="domain" description="Integrase catalytic" evidence="2">
    <location>
        <begin position="978"/>
        <end position="1161"/>
    </location>
</feature>
<dbReference type="InterPro" id="IPR021109">
    <property type="entry name" value="Peptidase_aspartic_dom_sf"/>
</dbReference>
<dbReference type="SUPFAM" id="SSF53098">
    <property type="entry name" value="Ribonuclease H-like"/>
    <property type="match status" value="1"/>
</dbReference>
<evidence type="ECO:0000256" key="1">
    <source>
        <dbReference type="SAM" id="MobiDB-lite"/>
    </source>
</evidence>
<keyword evidence="4" id="KW-1185">Reference proteome</keyword>
<gene>
    <name evidence="3" type="ORF">PCOR1329_LOCUS39772</name>
</gene>
<organism evidence="3 4">
    <name type="scientific">Prorocentrum cordatum</name>
    <dbReference type="NCBI Taxonomy" id="2364126"/>
    <lineage>
        <taxon>Eukaryota</taxon>
        <taxon>Sar</taxon>
        <taxon>Alveolata</taxon>
        <taxon>Dinophyceae</taxon>
        <taxon>Prorocentrales</taxon>
        <taxon>Prorocentraceae</taxon>
        <taxon>Prorocentrum</taxon>
    </lineage>
</organism>
<dbReference type="Proteomes" id="UP001189429">
    <property type="component" value="Unassembled WGS sequence"/>
</dbReference>